<accession>A0A9X3XED6</accession>
<evidence type="ECO:0000256" key="4">
    <source>
        <dbReference type="ARBA" id="ARBA00023125"/>
    </source>
</evidence>
<proteinExistence type="predicted"/>
<name>A0A9X3XED6_9BACT</name>
<dbReference type="PROSITE" id="PS00676">
    <property type="entry name" value="SIGMA54_INTERACT_2"/>
    <property type="match status" value="1"/>
</dbReference>
<keyword evidence="5" id="KW-0804">Transcription</keyword>
<dbReference type="PROSITE" id="PS00688">
    <property type="entry name" value="SIGMA54_INTERACT_3"/>
    <property type="match status" value="1"/>
</dbReference>
<evidence type="ECO:0000256" key="6">
    <source>
        <dbReference type="SAM" id="MobiDB-lite"/>
    </source>
</evidence>
<feature type="region of interest" description="Disordered" evidence="6">
    <location>
        <begin position="434"/>
        <end position="454"/>
    </location>
</feature>
<feature type="domain" description="Sigma-54 factor interaction" evidence="7">
    <location>
        <begin position="189"/>
        <end position="418"/>
    </location>
</feature>
<dbReference type="SUPFAM" id="SSF46689">
    <property type="entry name" value="Homeodomain-like"/>
    <property type="match status" value="1"/>
</dbReference>
<dbReference type="Gene3D" id="1.10.10.60">
    <property type="entry name" value="Homeodomain-like"/>
    <property type="match status" value="1"/>
</dbReference>
<dbReference type="Proteomes" id="UP001151081">
    <property type="component" value="Unassembled WGS sequence"/>
</dbReference>
<dbReference type="EMBL" id="JAGTJJ010000059">
    <property type="protein sequence ID" value="MDC3987840.1"/>
    <property type="molecule type" value="Genomic_DNA"/>
</dbReference>
<dbReference type="PANTHER" id="PTHR32071">
    <property type="entry name" value="TRANSCRIPTIONAL REGULATORY PROTEIN"/>
    <property type="match status" value="1"/>
</dbReference>
<reference evidence="8 9" key="1">
    <citation type="submission" date="2021-04" db="EMBL/GenBank/DDBJ databases">
        <title>Genome analysis of Polyangium sp.</title>
        <authorList>
            <person name="Li Y."/>
            <person name="Wang J."/>
        </authorList>
    </citation>
    <scope>NUCLEOTIDE SEQUENCE [LARGE SCALE GENOMIC DNA]</scope>
    <source>
        <strain evidence="8 9">SDU14</strain>
    </source>
</reference>
<dbReference type="Pfam" id="PF00158">
    <property type="entry name" value="Sigma54_activat"/>
    <property type="match status" value="1"/>
</dbReference>
<dbReference type="InterPro" id="IPR002078">
    <property type="entry name" value="Sigma_54_int"/>
</dbReference>
<dbReference type="InterPro" id="IPR009057">
    <property type="entry name" value="Homeodomain-like_sf"/>
</dbReference>
<dbReference type="FunFam" id="3.40.50.300:FF:000006">
    <property type="entry name" value="DNA-binding transcriptional regulator NtrC"/>
    <property type="match status" value="1"/>
</dbReference>
<dbReference type="GO" id="GO:0005524">
    <property type="term" value="F:ATP binding"/>
    <property type="evidence" value="ECO:0007669"/>
    <property type="project" value="UniProtKB-KW"/>
</dbReference>
<dbReference type="SUPFAM" id="SSF52540">
    <property type="entry name" value="P-loop containing nucleoside triphosphate hydrolases"/>
    <property type="match status" value="1"/>
</dbReference>
<sequence>MKQALITWSDAGVTGPQPSHQMARPASDRGPVLRLLDQNESRYDVAWVLSIPQGETPARSLCRSIEARVRKVELCVIDTDDPTDYGRLFRLLGPLVERAKSELLATNVALDVLLSAGTPQAQTLWVILVQAGLLPARMLQVIPPAFVPVPHPKAVREVRLDIEGFPEIRAMRDEIARLRAAAQKGTSSLLGESAPMVELRAKIERVGASDAPVLVLGETGTGKELCAREIHALSPRKDGPFVAENCSVFAEGVLSSELFGHEAGAFTGAGKRRRGVFEQAHGGTLFLDEIGEMQPRVQAALLRVLQEGTLRRVGGEGRVSVDVRIVAATHRDLGAMVKAGAFREDLYYRLRGATLLVPPLRARPGDVERLVESFLAEIRAKKGGRRLRVTREAMRALASHAWPGNVRELRAEVMRWAVFCDDVVNVSDLAPDIRSGSGSGSASASAAGSASGSDVRPLRDVVEAAERAALAAALTAESGNLSRAARALGIDRNTLKRKMRAFGMAGDDEAER</sequence>
<evidence type="ECO:0000256" key="2">
    <source>
        <dbReference type="ARBA" id="ARBA00022840"/>
    </source>
</evidence>
<dbReference type="InterPro" id="IPR058031">
    <property type="entry name" value="AAA_lid_NorR"/>
</dbReference>
<keyword evidence="4" id="KW-0238">DNA-binding</keyword>
<evidence type="ECO:0000313" key="9">
    <source>
        <dbReference type="Proteomes" id="UP001151081"/>
    </source>
</evidence>
<organism evidence="8 9">
    <name type="scientific">Polyangium jinanense</name>
    <dbReference type="NCBI Taxonomy" id="2829994"/>
    <lineage>
        <taxon>Bacteria</taxon>
        <taxon>Pseudomonadati</taxon>
        <taxon>Myxococcota</taxon>
        <taxon>Polyangia</taxon>
        <taxon>Polyangiales</taxon>
        <taxon>Polyangiaceae</taxon>
        <taxon>Polyangium</taxon>
    </lineage>
</organism>
<keyword evidence="1" id="KW-0547">Nucleotide-binding</keyword>
<dbReference type="InterPro" id="IPR003593">
    <property type="entry name" value="AAA+_ATPase"/>
</dbReference>
<dbReference type="Pfam" id="PF02954">
    <property type="entry name" value="HTH_8"/>
    <property type="match status" value="1"/>
</dbReference>
<dbReference type="GO" id="GO:0006355">
    <property type="term" value="P:regulation of DNA-templated transcription"/>
    <property type="evidence" value="ECO:0007669"/>
    <property type="project" value="InterPro"/>
</dbReference>
<gene>
    <name evidence="8" type="ORF">KEG57_45670</name>
</gene>
<evidence type="ECO:0000259" key="7">
    <source>
        <dbReference type="PROSITE" id="PS50045"/>
    </source>
</evidence>
<protein>
    <submittedName>
        <fullName evidence="8">Sigma-54-dependent Fis family transcriptional regulator</fullName>
    </submittedName>
</protein>
<dbReference type="RefSeq" id="WP_272429029.1">
    <property type="nucleotide sequence ID" value="NZ_JAGTJJ010000059.1"/>
</dbReference>
<evidence type="ECO:0000256" key="3">
    <source>
        <dbReference type="ARBA" id="ARBA00023015"/>
    </source>
</evidence>
<dbReference type="Pfam" id="PF25601">
    <property type="entry name" value="AAA_lid_14"/>
    <property type="match status" value="1"/>
</dbReference>
<dbReference type="Gene3D" id="1.10.8.60">
    <property type="match status" value="1"/>
</dbReference>
<dbReference type="Gene3D" id="3.40.50.300">
    <property type="entry name" value="P-loop containing nucleotide triphosphate hydrolases"/>
    <property type="match status" value="1"/>
</dbReference>
<dbReference type="PRINTS" id="PR01590">
    <property type="entry name" value="HTHFIS"/>
</dbReference>
<dbReference type="InterPro" id="IPR025943">
    <property type="entry name" value="Sigma_54_int_dom_ATP-bd_2"/>
</dbReference>
<dbReference type="InterPro" id="IPR002197">
    <property type="entry name" value="HTH_Fis"/>
</dbReference>
<keyword evidence="3" id="KW-0805">Transcription regulation</keyword>
<dbReference type="SMART" id="SM00382">
    <property type="entry name" value="AAA"/>
    <property type="match status" value="1"/>
</dbReference>
<feature type="region of interest" description="Disordered" evidence="6">
    <location>
        <begin position="1"/>
        <end position="26"/>
    </location>
</feature>
<feature type="compositionally biased region" description="Low complexity" evidence="6">
    <location>
        <begin position="440"/>
        <end position="453"/>
    </location>
</feature>
<dbReference type="PROSITE" id="PS50045">
    <property type="entry name" value="SIGMA54_INTERACT_4"/>
    <property type="match status" value="1"/>
</dbReference>
<evidence type="ECO:0000313" key="8">
    <source>
        <dbReference type="EMBL" id="MDC3987840.1"/>
    </source>
</evidence>
<dbReference type="InterPro" id="IPR025944">
    <property type="entry name" value="Sigma_54_int_dom_CS"/>
</dbReference>
<keyword evidence="9" id="KW-1185">Reference proteome</keyword>
<dbReference type="GO" id="GO:0043565">
    <property type="term" value="F:sequence-specific DNA binding"/>
    <property type="evidence" value="ECO:0007669"/>
    <property type="project" value="InterPro"/>
</dbReference>
<evidence type="ECO:0000256" key="1">
    <source>
        <dbReference type="ARBA" id="ARBA00022741"/>
    </source>
</evidence>
<keyword evidence="2" id="KW-0067">ATP-binding</keyword>
<comment type="caution">
    <text evidence="8">The sequence shown here is derived from an EMBL/GenBank/DDBJ whole genome shotgun (WGS) entry which is preliminary data.</text>
</comment>
<dbReference type="InterPro" id="IPR027417">
    <property type="entry name" value="P-loop_NTPase"/>
</dbReference>
<evidence type="ECO:0000256" key="5">
    <source>
        <dbReference type="ARBA" id="ARBA00023163"/>
    </source>
</evidence>
<dbReference type="AlphaFoldDB" id="A0A9X3XED6"/>
<dbReference type="CDD" id="cd00009">
    <property type="entry name" value="AAA"/>
    <property type="match status" value="1"/>
</dbReference>